<dbReference type="SUPFAM" id="SSF53300">
    <property type="entry name" value="vWA-like"/>
    <property type="match status" value="1"/>
</dbReference>
<dbReference type="InterPro" id="IPR032876">
    <property type="entry name" value="J_dom"/>
</dbReference>
<dbReference type="CDD" id="cd00198">
    <property type="entry name" value="vWFA"/>
    <property type="match status" value="1"/>
</dbReference>
<evidence type="ECO:0000313" key="2">
    <source>
        <dbReference type="EMBL" id="APL99456.1"/>
    </source>
</evidence>
<keyword evidence="3" id="KW-1185">Reference proteome</keyword>
<dbReference type="Proteomes" id="UP000241901">
    <property type="component" value="Segment"/>
</dbReference>
<dbReference type="KEGG" id="vg:54984180"/>
<dbReference type="Pfam" id="PF13519">
    <property type="entry name" value="VWA_2"/>
    <property type="match status" value="1"/>
</dbReference>
<feature type="domain" description="VWFA" evidence="1">
    <location>
        <begin position="131"/>
        <end position="325"/>
    </location>
</feature>
<dbReference type="PROSITE" id="PS50234">
    <property type="entry name" value="VWFA"/>
    <property type="match status" value="1"/>
</dbReference>
<protein>
    <submittedName>
        <fullName evidence="2">Virion structural protein</fullName>
    </submittedName>
</protein>
<organism evidence="2 3">
    <name type="scientific">Bordetella phage CN1</name>
    <dbReference type="NCBI Taxonomy" id="1916123"/>
    <lineage>
        <taxon>Viruses</taxon>
        <taxon>Duplodnaviria</taxon>
        <taxon>Heunggongvirae</taxon>
        <taxon>Uroviricota</taxon>
        <taxon>Caudoviricetes</taxon>
        <taxon>Mesyanzhinovviridae</taxon>
        <taxon>Rabinowitzvirinae</taxon>
        <taxon>Vojvodinavirus</taxon>
        <taxon>Vojvodinavirus CN1</taxon>
        <taxon>Bordetella virus CN1</taxon>
    </lineage>
</organism>
<sequence length="917" mass="99876">MVLCHGPVDRLQRIDVDDRTAWAGFNQGGRININNPNLFGGESREGGVSGPVDILMGETGQGKNDYLVAKLGAQVPSFRGVVSAVLRQCYLGMNPYLKPWSFRVQRILKRGGGQAQWYPTKASIGTVNRAALYFALDVSNSMAGERLANLKTAITSVLEAFLGVGPSSQMDIRVVAFGETSTSITRYNVGTSDVQAIIDWVNSRTVTGGTNYATGMGGAPGFFANTGSKPRYVFFMTDGEPFPTSSAADAVAIRDGLPPTEVYCFNIDLADTTYTRMLDNTPRDGVPIVPGGDPAPLANAVMSALFVQLDMNPAHIIRECLTDTEWGMGYLEADLDDVSFRAAADRLHQEQMGMSLLWTKQTEIEEFIKEVLKHINAVVRVNRRTGKFELKLIRDDYDEETLLELNPGNIERLTDFSRPSFGELVNSVTVNYWDPVTGGDASLTVQDIALSEAQRAVVNTTLQYPGFTNNILASRVAERDLRTLSSPLVSCVIYTDTIAKDLGVGDVFKLVWPDYLIAGMVMRVTQIAYGNGRSNKIKITCTQDVFALPETVAFEPEPPVWVDPDGPPVAVQNRLAQEMPYYELVQRVGQTGIQAELDNNPEMGYVMVSGVRPNTAAISARLASDGGSGLFEDIKSIDFSPGATLASPVSRGDTVFVIQDGVDLDLVNPGTWAYIGTEMVAVVAVDSQQGLLQVQRAILDTVPVEHEAGELIIFADEYAENDETEYVQSDTVQVSILTVTGQGTLPLGSAPVDTVEINARAVRPYRPGNVRLNGELYPQEDGFPSYPLNLTWSHRNRILETVPTFTSWSDGNVTLEPGVSYRIDVYALDENKQEVGFVGSIPKAGTETSAQVDGSMIESAFPGSPWARVEVWATRDGWDSWQSVQFIVRGPLMPPSSLQAQYVSPTPPEITGFSVTP</sequence>
<evidence type="ECO:0000259" key="1">
    <source>
        <dbReference type="PROSITE" id="PS50234"/>
    </source>
</evidence>
<dbReference type="EMBL" id="KY000221">
    <property type="protein sequence ID" value="APL99456.1"/>
    <property type="molecule type" value="Genomic_DNA"/>
</dbReference>
<reference evidence="2 3" key="1">
    <citation type="submission" date="2016-10" db="EMBL/GenBank/DDBJ databases">
        <title>Properties of three new Bordetella phage species from family Siphoviridae.</title>
        <authorList>
            <person name="Knezevic P."/>
            <person name="Petrovic Fabijan A."/>
            <person name="Doffkay Z."/>
            <person name="Rakhely G."/>
        </authorList>
    </citation>
    <scope>NUCLEOTIDE SEQUENCE [LARGE SCALE GENOMIC DNA]</scope>
</reference>
<name>A0A2D0W9Y0_9CAUD</name>
<accession>A0A2D0W9Y0</accession>
<proteinExistence type="predicted"/>
<dbReference type="SMART" id="SM00327">
    <property type="entry name" value="VWA"/>
    <property type="match status" value="1"/>
</dbReference>
<dbReference type="GeneID" id="54984180"/>
<dbReference type="InterPro" id="IPR036465">
    <property type="entry name" value="vWFA_dom_sf"/>
</dbReference>
<dbReference type="RefSeq" id="YP_009793931.1">
    <property type="nucleotide sequence ID" value="NC_047876.1"/>
</dbReference>
<dbReference type="InterPro" id="IPR002035">
    <property type="entry name" value="VWF_A"/>
</dbReference>
<evidence type="ECO:0000313" key="3">
    <source>
        <dbReference type="Proteomes" id="UP000241901"/>
    </source>
</evidence>
<dbReference type="Gene3D" id="3.40.50.410">
    <property type="entry name" value="von Willebrand factor, type A domain"/>
    <property type="match status" value="1"/>
</dbReference>
<dbReference type="Pfam" id="PF13550">
    <property type="entry name" value="Phage-tail_3"/>
    <property type="match status" value="1"/>
</dbReference>